<dbReference type="GO" id="GO:0005525">
    <property type="term" value="F:GTP binding"/>
    <property type="evidence" value="ECO:0007669"/>
    <property type="project" value="UniProtKB-KW"/>
</dbReference>
<feature type="region of interest" description="Disordered" evidence="4">
    <location>
        <begin position="322"/>
        <end position="343"/>
    </location>
</feature>
<comment type="similarity">
    <text evidence="1">Belongs to the TRAFAC class TrmE-Era-EngA-EngB-Septin-like GTPase superfamily. AIG1/Toc34/Toc159-like paraseptin GTPase family. IAN subfamily.</text>
</comment>
<keyword evidence="7" id="KW-1185">Reference proteome</keyword>
<dbReference type="FunFam" id="3.40.50.300:FF:000366">
    <property type="entry name" value="GTPase, IMAP family member 2"/>
    <property type="match status" value="1"/>
</dbReference>
<evidence type="ECO:0000313" key="6">
    <source>
        <dbReference type="EMBL" id="KAJ8406847.1"/>
    </source>
</evidence>
<evidence type="ECO:0000256" key="4">
    <source>
        <dbReference type="SAM" id="MobiDB-lite"/>
    </source>
</evidence>
<dbReference type="Proteomes" id="UP001221898">
    <property type="component" value="Unassembled WGS sequence"/>
</dbReference>
<feature type="compositionally biased region" description="Low complexity" evidence="4">
    <location>
        <begin position="265"/>
        <end position="278"/>
    </location>
</feature>
<dbReference type="PANTHER" id="PTHR10903:SF167">
    <property type="entry name" value="GTPASE IMAP FAMILY MEMBER 6-RELATED"/>
    <property type="match status" value="1"/>
</dbReference>
<organism evidence="6 7">
    <name type="scientific">Aldrovandia affinis</name>
    <dbReference type="NCBI Taxonomy" id="143900"/>
    <lineage>
        <taxon>Eukaryota</taxon>
        <taxon>Metazoa</taxon>
        <taxon>Chordata</taxon>
        <taxon>Craniata</taxon>
        <taxon>Vertebrata</taxon>
        <taxon>Euteleostomi</taxon>
        <taxon>Actinopterygii</taxon>
        <taxon>Neopterygii</taxon>
        <taxon>Teleostei</taxon>
        <taxon>Notacanthiformes</taxon>
        <taxon>Halosauridae</taxon>
        <taxon>Aldrovandia</taxon>
    </lineage>
</organism>
<dbReference type="PANTHER" id="PTHR10903">
    <property type="entry name" value="GTPASE, IMAP FAMILY MEMBER-RELATED"/>
    <property type="match status" value="1"/>
</dbReference>
<feature type="non-terminal residue" evidence="6">
    <location>
        <position position="452"/>
    </location>
</feature>
<evidence type="ECO:0000256" key="3">
    <source>
        <dbReference type="ARBA" id="ARBA00023134"/>
    </source>
</evidence>
<feature type="domain" description="AIG1-type G" evidence="5">
    <location>
        <begin position="12"/>
        <end position="210"/>
    </location>
</feature>
<comment type="caution">
    <text evidence="6">The sequence shown here is derived from an EMBL/GenBank/DDBJ whole genome shotgun (WGS) entry which is preliminary data.</text>
</comment>
<name>A0AAD7SQA1_9TELE</name>
<feature type="compositionally biased region" description="Basic and acidic residues" evidence="4">
    <location>
        <begin position="205"/>
        <end position="219"/>
    </location>
</feature>
<dbReference type="Gene3D" id="3.40.50.300">
    <property type="entry name" value="P-loop containing nucleotide triphosphate hydrolases"/>
    <property type="match status" value="2"/>
</dbReference>
<feature type="compositionally biased region" description="Low complexity" evidence="4">
    <location>
        <begin position="333"/>
        <end position="342"/>
    </location>
</feature>
<evidence type="ECO:0000256" key="1">
    <source>
        <dbReference type="ARBA" id="ARBA00008535"/>
    </source>
</evidence>
<dbReference type="Pfam" id="PF04548">
    <property type="entry name" value="AIG1"/>
    <property type="match status" value="2"/>
</dbReference>
<keyword evidence="2" id="KW-0547">Nucleotide-binding</keyword>
<evidence type="ECO:0000313" key="7">
    <source>
        <dbReference type="Proteomes" id="UP001221898"/>
    </source>
</evidence>
<dbReference type="InterPro" id="IPR006703">
    <property type="entry name" value="G_AIG1"/>
</dbReference>
<feature type="compositionally biased region" description="Basic and acidic residues" evidence="4">
    <location>
        <begin position="237"/>
        <end position="246"/>
    </location>
</feature>
<feature type="region of interest" description="Disordered" evidence="4">
    <location>
        <begin position="198"/>
        <end position="287"/>
    </location>
</feature>
<proteinExistence type="inferred from homology"/>
<feature type="domain" description="AIG1-type G" evidence="5">
    <location>
        <begin position="341"/>
        <end position="452"/>
    </location>
</feature>
<accession>A0AAD7SQA1</accession>
<evidence type="ECO:0000259" key="5">
    <source>
        <dbReference type="PROSITE" id="PS51720"/>
    </source>
</evidence>
<keyword evidence="3" id="KW-0342">GTP-binding</keyword>
<dbReference type="AlphaFoldDB" id="A0AAD7SQA1"/>
<dbReference type="PROSITE" id="PS51720">
    <property type="entry name" value="G_AIG1"/>
    <property type="match status" value="2"/>
</dbReference>
<protein>
    <recommendedName>
        <fullName evidence="5">AIG1-type G domain-containing protein</fullName>
    </recommendedName>
</protein>
<evidence type="ECO:0000256" key="2">
    <source>
        <dbReference type="ARBA" id="ARBA00022741"/>
    </source>
</evidence>
<dbReference type="InterPro" id="IPR045058">
    <property type="entry name" value="GIMA/IAN/Toc"/>
</dbReference>
<reference evidence="6" key="1">
    <citation type="journal article" date="2023" name="Science">
        <title>Genome structures resolve the early diversification of teleost fishes.</title>
        <authorList>
            <person name="Parey E."/>
            <person name="Louis A."/>
            <person name="Montfort J."/>
            <person name="Bouchez O."/>
            <person name="Roques C."/>
            <person name="Iampietro C."/>
            <person name="Lluch J."/>
            <person name="Castinel A."/>
            <person name="Donnadieu C."/>
            <person name="Desvignes T."/>
            <person name="Floi Bucao C."/>
            <person name="Jouanno E."/>
            <person name="Wen M."/>
            <person name="Mejri S."/>
            <person name="Dirks R."/>
            <person name="Jansen H."/>
            <person name="Henkel C."/>
            <person name="Chen W.J."/>
            <person name="Zahm M."/>
            <person name="Cabau C."/>
            <person name="Klopp C."/>
            <person name="Thompson A.W."/>
            <person name="Robinson-Rechavi M."/>
            <person name="Braasch I."/>
            <person name="Lecointre G."/>
            <person name="Bobe J."/>
            <person name="Postlethwait J.H."/>
            <person name="Berthelot C."/>
            <person name="Roest Crollius H."/>
            <person name="Guiguen Y."/>
        </authorList>
    </citation>
    <scope>NUCLEOTIDE SEQUENCE</scope>
    <source>
        <strain evidence="6">NC1722</strain>
    </source>
</reference>
<sequence>MAEDRSPWPPGSPELRLVLLGSIGCGKTLSGDTLLGSSSSACSPRCPRTCQQRRGVSEGRRLTLVETPRWYWSGTQVEAGVRRETERALHLSHPGPHAFLILIPVGEFTDVEKRVPGELEQVFGEGALRHALVLLTCGDYLMGKGGEEYLAQEDPGLREVVEQCGGRYHILNNRQPQDREQVKTLMDKLERMVQENGGCYFPGARQREEEERGMSRERPSITGPGINGGLGEQGRPLTERERREEETAMTVAARHLGNSLPSPSAEQTPAQPEAAAQTDGPALSRSSSFRLTADGALLSQLSETKPSQNFINSVHHHISSLLENPIPAPRPSSPSSSSPSSSDLRLVLLGRTGAGKSMAGNTILGREEFVSRGDSKGAVTQDCEKRRGIVAGRQVAVVDTPDWFCSERPPEEVRSQLSTCVALSAPGPHAFLLCVPVDQPAQMELRALGALE</sequence>
<dbReference type="InterPro" id="IPR027417">
    <property type="entry name" value="P-loop_NTPase"/>
</dbReference>
<dbReference type="EMBL" id="JAINUG010000042">
    <property type="protein sequence ID" value="KAJ8406847.1"/>
    <property type="molecule type" value="Genomic_DNA"/>
</dbReference>
<dbReference type="SUPFAM" id="SSF52540">
    <property type="entry name" value="P-loop containing nucleoside triphosphate hydrolases"/>
    <property type="match status" value="2"/>
</dbReference>
<gene>
    <name evidence="6" type="ORF">AAFF_G00297630</name>
</gene>